<evidence type="ECO:0000313" key="2">
    <source>
        <dbReference type="Proteomes" id="UP000254978"/>
    </source>
</evidence>
<dbReference type="Gene3D" id="2.160.10.10">
    <property type="entry name" value="Hexapeptide repeat proteins"/>
    <property type="match status" value="1"/>
</dbReference>
<dbReference type="InterPro" id="IPR050484">
    <property type="entry name" value="Transf_Hexapept/Carb_Anhydrase"/>
</dbReference>
<sequence>MQIQFDEHVPNVHPTSWIADTASVIGQVTLAERVGVFYGAVLRGDTGAITVGAGTNLQDCCVVHADPGLDVTIGESVTVGHSAVLHGCTIGSAVLVGMGAVVLNGASVGDGSLIAAKALVPEGALIPAHSLVVGVPATVRRTLTAEERAAAVANARRYEALAARHARAVSRTGRSASA</sequence>
<dbReference type="OrthoDB" id="9803036at2"/>
<protein>
    <submittedName>
        <fullName evidence="1">Carbonic anhydrase</fullName>
    </submittedName>
</protein>
<dbReference type="EMBL" id="UGQT01000001">
    <property type="protein sequence ID" value="STZ61260.1"/>
    <property type="molecule type" value="Genomic_DNA"/>
</dbReference>
<dbReference type="PANTHER" id="PTHR13061">
    <property type="entry name" value="DYNACTIN SUBUNIT P25"/>
    <property type="match status" value="1"/>
</dbReference>
<dbReference type="SUPFAM" id="SSF51161">
    <property type="entry name" value="Trimeric LpxA-like enzymes"/>
    <property type="match status" value="1"/>
</dbReference>
<dbReference type="PANTHER" id="PTHR13061:SF29">
    <property type="entry name" value="GAMMA CARBONIC ANHYDRASE-LIKE 1, MITOCHONDRIAL-RELATED"/>
    <property type="match status" value="1"/>
</dbReference>
<dbReference type="InterPro" id="IPR011004">
    <property type="entry name" value="Trimer_LpxA-like_sf"/>
</dbReference>
<dbReference type="Proteomes" id="UP000254978">
    <property type="component" value="Unassembled WGS sequence"/>
</dbReference>
<evidence type="ECO:0000313" key="1">
    <source>
        <dbReference type="EMBL" id="STZ61260.1"/>
    </source>
</evidence>
<proteinExistence type="predicted"/>
<dbReference type="InterPro" id="IPR047324">
    <property type="entry name" value="LbH_gamma_CA-like"/>
</dbReference>
<reference evidence="1 2" key="1">
    <citation type="submission" date="2018-06" db="EMBL/GenBank/DDBJ databases">
        <authorList>
            <consortium name="Pathogen Informatics"/>
            <person name="Doyle S."/>
        </authorList>
    </citation>
    <scope>NUCLEOTIDE SEQUENCE [LARGE SCALE GENOMIC DNA]</scope>
    <source>
        <strain evidence="1 2">NCTC10821</strain>
    </source>
</reference>
<dbReference type="Pfam" id="PF00132">
    <property type="entry name" value="Hexapep"/>
    <property type="match status" value="1"/>
</dbReference>
<organism evidence="1 2">
    <name type="scientific">Mycolicibacterium tokaiense</name>
    <dbReference type="NCBI Taxonomy" id="39695"/>
    <lineage>
        <taxon>Bacteria</taxon>
        <taxon>Bacillati</taxon>
        <taxon>Actinomycetota</taxon>
        <taxon>Actinomycetes</taxon>
        <taxon>Mycobacteriales</taxon>
        <taxon>Mycobacteriaceae</taxon>
        <taxon>Mycolicibacterium</taxon>
    </lineage>
</organism>
<keyword evidence="2" id="KW-1185">Reference proteome</keyword>
<gene>
    <name evidence="1" type="primary">yrdA_2</name>
    <name evidence="1" type="ORF">NCTC10821_04809</name>
</gene>
<dbReference type="AlphaFoldDB" id="A0A378TKU4"/>
<name>A0A378TKU4_9MYCO</name>
<dbReference type="CDD" id="cd04645">
    <property type="entry name" value="LbH_gamma_CA_like"/>
    <property type="match status" value="1"/>
</dbReference>
<accession>A0A378TKU4</accession>
<dbReference type="InterPro" id="IPR001451">
    <property type="entry name" value="Hexapep"/>
</dbReference>
<dbReference type="RefSeq" id="WP_115280240.1">
    <property type="nucleotide sequence ID" value="NZ_AP022600.1"/>
</dbReference>